<dbReference type="EMBL" id="CP009286">
    <property type="protein sequence ID" value="AIQ63971.1"/>
    <property type="molecule type" value="Genomic_DNA"/>
</dbReference>
<feature type="transmembrane region" description="Helical" evidence="1">
    <location>
        <begin position="12"/>
        <end position="32"/>
    </location>
</feature>
<dbReference type="STRING" id="169760.PSTEL_13615"/>
<dbReference type="Proteomes" id="UP000029507">
    <property type="component" value="Chromosome"/>
</dbReference>
<dbReference type="InterPro" id="IPR025699">
    <property type="entry name" value="ABC2_memb-like"/>
</dbReference>
<accession>A0A089LR17</accession>
<protein>
    <recommendedName>
        <fullName evidence="4">ABC-2 transporter permease</fullName>
    </recommendedName>
</protein>
<dbReference type="HOGENOM" id="CLU_102880_1_0_9"/>
<dbReference type="Pfam" id="PF13346">
    <property type="entry name" value="ABC2_membrane_5"/>
    <property type="match status" value="1"/>
</dbReference>
<feature type="transmembrane region" description="Helical" evidence="1">
    <location>
        <begin position="119"/>
        <end position="140"/>
    </location>
</feature>
<dbReference type="RefSeq" id="WP_038695887.1">
    <property type="nucleotide sequence ID" value="NZ_CP009286.1"/>
</dbReference>
<sequence>MSNIVSLIRKDILLSVNYLLFVAAYLVFLSYTTMSNDLFSVSLFVTMPSILLLVNSCMMDVRNMNQQFALSLPVRRSQIVTAKYVSILPYLLFGLGCMFLSYFILELAGRPQSINWHDIGFTILLVPASGAIYLPIYYWLGPKGQQIINTVFFMIIFFGSMNLRHLMESMPWLDDFISRVSGFSLIESMAAGFLYLVFILASYFVSLRIYSARDL</sequence>
<proteinExistence type="predicted"/>
<keyword evidence="1" id="KW-1133">Transmembrane helix</keyword>
<dbReference type="AlphaFoldDB" id="A0A089LR17"/>
<evidence type="ECO:0000256" key="1">
    <source>
        <dbReference type="SAM" id="Phobius"/>
    </source>
</evidence>
<gene>
    <name evidence="2" type="ORF">PSTEL_13615</name>
</gene>
<feature type="transmembrane region" description="Helical" evidence="1">
    <location>
        <begin position="38"/>
        <end position="61"/>
    </location>
</feature>
<evidence type="ECO:0000313" key="2">
    <source>
        <dbReference type="EMBL" id="AIQ63971.1"/>
    </source>
</evidence>
<dbReference type="PANTHER" id="PTHR41309">
    <property type="entry name" value="MEMBRANE PROTEIN-RELATED"/>
    <property type="match status" value="1"/>
</dbReference>
<feature type="transmembrane region" description="Helical" evidence="1">
    <location>
        <begin position="82"/>
        <end position="104"/>
    </location>
</feature>
<name>A0A089LR17_9BACL</name>
<keyword evidence="1" id="KW-0472">Membrane</keyword>
<dbReference type="OrthoDB" id="2662181at2"/>
<keyword evidence="3" id="KW-1185">Reference proteome</keyword>
<dbReference type="PANTHER" id="PTHR41309:SF2">
    <property type="entry name" value="MEMBRANE PROTEIN"/>
    <property type="match status" value="1"/>
</dbReference>
<feature type="transmembrane region" description="Helical" evidence="1">
    <location>
        <begin position="183"/>
        <end position="205"/>
    </location>
</feature>
<evidence type="ECO:0000313" key="3">
    <source>
        <dbReference type="Proteomes" id="UP000029507"/>
    </source>
</evidence>
<feature type="transmembrane region" description="Helical" evidence="1">
    <location>
        <begin position="147"/>
        <end position="163"/>
    </location>
</feature>
<organism evidence="2 3">
    <name type="scientific">Paenibacillus stellifer</name>
    <dbReference type="NCBI Taxonomy" id="169760"/>
    <lineage>
        <taxon>Bacteria</taxon>
        <taxon>Bacillati</taxon>
        <taxon>Bacillota</taxon>
        <taxon>Bacilli</taxon>
        <taxon>Bacillales</taxon>
        <taxon>Paenibacillaceae</taxon>
        <taxon>Paenibacillus</taxon>
    </lineage>
</organism>
<dbReference type="KEGG" id="pste:PSTEL_13615"/>
<evidence type="ECO:0008006" key="4">
    <source>
        <dbReference type="Google" id="ProtNLM"/>
    </source>
</evidence>
<keyword evidence="1" id="KW-0812">Transmembrane</keyword>
<reference evidence="2 3" key="1">
    <citation type="submission" date="2014-08" db="EMBL/GenBank/DDBJ databases">
        <title>Comparative genomics of the Paenibacillus odorifer group.</title>
        <authorList>
            <person name="den Bakker H.C."/>
            <person name="Tsai Y.-C."/>
            <person name="Martin N."/>
            <person name="Korlach J."/>
            <person name="Wiedmann M."/>
        </authorList>
    </citation>
    <scope>NUCLEOTIDE SEQUENCE [LARGE SCALE GENOMIC DNA]</scope>
    <source>
        <strain evidence="2 3">DSM 14472</strain>
    </source>
</reference>